<proteinExistence type="predicted"/>
<protein>
    <submittedName>
        <fullName evidence="1">Uncharacterized protein</fullName>
    </submittedName>
</protein>
<name>A0AAD6PR32_9ROSI</name>
<evidence type="ECO:0000313" key="1">
    <source>
        <dbReference type="EMBL" id="KAJ6957234.1"/>
    </source>
</evidence>
<dbReference type="EMBL" id="JAQIZT010000018">
    <property type="protein sequence ID" value="KAJ6957234.1"/>
    <property type="molecule type" value="Genomic_DNA"/>
</dbReference>
<accession>A0AAD6PR32</accession>
<comment type="caution">
    <text evidence="1">The sequence shown here is derived from an EMBL/GenBank/DDBJ whole genome shotgun (WGS) entry which is preliminary data.</text>
</comment>
<organism evidence="1 2">
    <name type="scientific">Populus alba x Populus x berolinensis</name>
    <dbReference type="NCBI Taxonomy" id="444605"/>
    <lineage>
        <taxon>Eukaryota</taxon>
        <taxon>Viridiplantae</taxon>
        <taxon>Streptophyta</taxon>
        <taxon>Embryophyta</taxon>
        <taxon>Tracheophyta</taxon>
        <taxon>Spermatophyta</taxon>
        <taxon>Magnoliopsida</taxon>
        <taxon>eudicotyledons</taxon>
        <taxon>Gunneridae</taxon>
        <taxon>Pentapetalae</taxon>
        <taxon>rosids</taxon>
        <taxon>fabids</taxon>
        <taxon>Malpighiales</taxon>
        <taxon>Salicaceae</taxon>
        <taxon>Saliceae</taxon>
        <taxon>Populus</taxon>
    </lineage>
</organism>
<reference evidence="1 2" key="1">
    <citation type="journal article" date="2023" name="Mol. Ecol. Resour.">
        <title>Chromosome-level genome assembly of a triploid poplar Populus alba 'Berolinensis'.</title>
        <authorList>
            <person name="Chen S."/>
            <person name="Yu Y."/>
            <person name="Wang X."/>
            <person name="Wang S."/>
            <person name="Zhang T."/>
            <person name="Zhou Y."/>
            <person name="He R."/>
            <person name="Meng N."/>
            <person name="Wang Y."/>
            <person name="Liu W."/>
            <person name="Liu Z."/>
            <person name="Liu J."/>
            <person name="Guo Q."/>
            <person name="Huang H."/>
            <person name="Sederoff R.R."/>
            <person name="Wang G."/>
            <person name="Qu G."/>
            <person name="Chen S."/>
        </authorList>
    </citation>
    <scope>NUCLEOTIDE SEQUENCE [LARGE SCALE GENOMIC DNA]</scope>
    <source>
        <strain evidence="1">SC-2020</strain>
    </source>
</reference>
<evidence type="ECO:0000313" key="2">
    <source>
        <dbReference type="Proteomes" id="UP001164929"/>
    </source>
</evidence>
<gene>
    <name evidence="1" type="ORF">NC653_039230</name>
</gene>
<dbReference type="AlphaFoldDB" id="A0AAD6PR32"/>
<sequence length="91" mass="10715">MRSEDQLVTKEGITCSLNDSFKKFIYWIDESSSKNSRFIWLLRLRRNNQIEFMNLPKSGGNVQEIKSYINDRSFEGPENAMRCSEMVEVVE</sequence>
<keyword evidence="2" id="KW-1185">Reference proteome</keyword>
<dbReference type="Proteomes" id="UP001164929">
    <property type="component" value="Chromosome 18"/>
</dbReference>